<comment type="similarity">
    <text evidence="1">Belongs to the L-aspartate dehydrogenase family.</text>
</comment>
<dbReference type="GO" id="GO:0033735">
    <property type="term" value="F:aspartate dehydrogenase [NAD(P)+] activity"/>
    <property type="evidence" value="ECO:0007669"/>
    <property type="project" value="InterPro"/>
</dbReference>
<keyword evidence="5" id="KW-1185">Reference proteome</keyword>
<reference evidence="4 5" key="1">
    <citation type="submission" date="2019-11" db="EMBL/GenBank/DDBJ databases">
        <title>Pseudooceanicola pacifica sp. nov., isolated from deep-sea sediment of the Pacific Ocean.</title>
        <authorList>
            <person name="Lyu L."/>
        </authorList>
    </citation>
    <scope>NUCLEOTIDE SEQUENCE [LARGE SCALE GENOMIC DNA]</scope>
    <source>
        <strain evidence="4 5">216_PA32_1</strain>
    </source>
</reference>
<dbReference type="EMBL" id="WNXQ01000003">
    <property type="protein sequence ID" value="MWB77682.1"/>
    <property type="molecule type" value="Genomic_DNA"/>
</dbReference>
<accession>A0A844WC51</accession>
<proteinExistence type="inferred from homology"/>
<evidence type="ECO:0000313" key="4">
    <source>
        <dbReference type="EMBL" id="MWB77682.1"/>
    </source>
</evidence>
<evidence type="ECO:0000313" key="5">
    <source>
        <dbReference type="Proteomes" id="UP000443843"/>
    </source>
</evidence>
<feature type="domain" description="Aspartate/homoserine dehydrogenase NAD-binding" evidence="3">
    <location>
        <begin position="92"/>
        <end position="199"/>
    </location>
</feature>
<organism evidence="4 5">
    <name type="scientific">Pseudooceanicola pacificus</name>
    <dbReference type="NCBI Taxonomy" id="2676438"/>
    <lineage>
        <taxon>Bacteria</taxon>
        <taxon>Pseudomonadati</taxon>
        <taxon>Pseudomonadota</taxon>
        <taxon>Alphaproteobacteria</taxon>
        <taxon>Rhodobacterales</taxon>
        <taxon>Paracoccaceae</taxon>
        <taxon>Pseudooceanicola</taxon>
    </lineage>
</organism>
<evidence type="ECO:0000259" key="3">
    <source>
        <dbReference type="Pfam" id="PF03447"/>
    </source>
</evidence>
<dbReference type="SUPFAM" id="SSF55347">
    <property type="entry name" value="Glyceraldehyde-3-phosphate dehydrogenase-like, C-terminal domain"/>
    <property type="match status" value="1"/>
</dbReference>
<dbReference type="Gene3D" id="3.30.360.10">
    <property type="entry name" value="Dihydrodipicolinate Reductase, domain 2"/>
    <property type="match status" value="1"/>
</dbReference>
<evidence type="ECO:0000256" key="1">
    <source>
        <dbReference type="ARBA" id="ARBA00008331"/>
    </source>
</evidence>
<dbReference type="Pfam" id="PF03447">
    <property type="entry name" value="NAD_binding_3"/>
    <property type="match status" value="1"/>
</dbReference>
<dbReference type="PANTHER" id="PTHR31873">
    <property type="entry name" value="L-ASPARTATE DEHYDROGENASE-RELATED"/>
    <property type="match status" value="1"/>
</dbReference>
<dbReference type="Proteomes" id="UP000443843">
    <property type="component" value="Unassembled WGS sequence"/>
</dbReference>
<feature type="domain" description="Aspartate dehydrogenase" evidence="2">
    <location>
        <begin position="253"/>
        <end position="338"/>
    </location>
</feature>
<sequence length="353" mass="36953">MRRGAEHPDPVLGQLAGIGHDLVGQRGGREPRYEGRKTTGDGGTVAHGWSFGLGAEFSFAYFSVYMTEYSNQSRQSWDGRGMAGVTRIVLGGFGNVGQQIAARVASGQADTLEIVAIAARDTARAAENAARYGLDVPVISANEAPRYEAILVECATYDGFRDVVEPTLRAGGHVVAVSVGALAVNLDLIDIAEAAGGTLQIAGGTLPGLDIIRAAHEDEIASVILTSHINPASFAHESYIHDNGIDLAPAAHGPVPVFEGSARAAAGHFPRHFNVAVTLGLAGIGLDRTQVRIMADGTLPGARHTLTVEASSVSLEMTSQNYPSPQNNRTSMVVALSILAALRRETATLRIGS</sequence>
<dbReference type="InterPro" id="IPR002811">
    <property type="entry name" value="Asp_DH"/>
</dbReference>
<dbReference type="Pfam" id="PF01958">
    <property type="entry name" value="Asp_DH_C"/>
    <property type="match status" value="1"/>
</dbReference>
<protein>
    <submittedName>
        <fullName evidence="4">DUF108 domain-containing protein</fullName>
    </submittedName>
</protein>
<dbReference type="GO" id="GO:0009435">
    <property type="term" value="P:NAD+ biosynthetic process"/>
    <property type="evidence" value="ECO:0007669"/>
    <property type="project" value="InterPro"/>
</dbReference>
<dbReference type="GO" id="GO:0050661">
    <property type="term" value="F:NADP binding"/>
    <property type="evidence" value="ECO:0007669"/>
    <property type="project" value="InterPro"/>
</dbReference>
<dbReference type="AlphaFoldDB" id="A0A844WC51"/>
<dbReference type="PANTHER" id="PTHR31873:SF6">
    <property type="entry name" value="ASPARTATE DEHYDROGENASE DOMAIN-CONTAINING PROTEIN"/>
    <property type="match status" value="1"/>
</dbReference>
<evidence type="ECO:0000259" key="2">
    <source>
        <dbReference type="Pfam" id="PF01958"/>
    </source>
</evidence>
<dbReference type="InterPro" id="IPR036291">
    <property type="entry name" value="NAD(P)-bd_dom_sf"/>
</dbReference>
<comment type="caution">
    <text evidence="4">The sequence shown here is derived from an EMBL/GenBank/DDBJ whole genome shotgun (WGS) entry which is preliminary data.</text>
</comment>
<dbReference type="Gene3D" id="3.40.50.720">
    <property type="entry name" value="NAD(P)-binding Rossmann-like Domain"/>
    <property type="match status" value="1"/>
</dbReference>
<dbReference type="InterPro" id="IPR005106">
    <property type="entry name" value="Asp/hSer_DH_NAD-bd"/>
</dbReference>
<name>A0A844WC51_9RHOB</name>
<gene>
    <name evidence="4" type="ORF">GLS40_06570</name>
</gene>
<dbReference type="SUPFAM" id="SSF51735">
    <property type="entry name" value="NAD(P)-binding Rossmann-fold domains"/>
    <property type="match status" value="1"/>
</dbReference>